<name>A0A6J4RNG2_9ACTN</name>
<dbReference type="AlphaFoldDB" id="A0A6J4RNG2"/>
<dbReference type="EMBL" id="CADCVK010000155">
    <property type="protein sequence ID" value="CAA9473574.1"/>
    <property type="molecule type" value="Genomic_DNA"/>
</dbReference>
<organism evidence="1">
    <name type="scientific">uncultured Rubrobacteraceae bacterium</name>
    <dbReference type="NCBI Taxonomy" id="349277"/>
    <lineage>
        <taxon>Bacteria</taxon>
        <taxon>Bacillati</taxon>
        <taxon>Actinomycetota</taxon>
        <taxon>Rubrobacteria</taxon>
        <taxon>Rubrobacterales</taxon>
        <taxon>Rubrobacteraceae</taxon>
        <taxon>environmental samples</taxon>
    </lineage>
</organism>
<sequence length="41" mass="4420">MAPETETPPPRFPVLRMAVAFGRLLRRVGLAAGPDRVVGFA</sequence>
<gene>
    <name evidence="1" type="ORF">AVDCRST_MAG12-973</name>
</gene>
<feature type="non-terminal residue" evidence="1">
    <location>
        <position position="41"/>
    </location>
</feature>
<evidence type="ECO:0000313" key="1">
    <source>
        <dbReference type="EMBL" id="CAA9473574.1"/>
    </source>
</evidence>
<proteinExistence type="predicted"/>
<protein>
    <submittedName>
        <fullName evidence="1">Uncharacterized protein</fullName>
    </submittedName>
</protein>
<accession>A0A6J4RNG2</accession>
<reference evidence="1" key="1">
    <citation type="submission" date="2020-02" db="EMBL/GenBank/DDBJ databases">
        <authorList>
            <person name="Meier V. D."/>
        </authorList>
    </citation>
    <scope>NUCLEOTIDE SEQUENCE</scope>
    <source>
        <strain evidence="1">AVDCRST_MAG12</strain>
    </source>
</reference>